<protein>
    <submittedName>
        <fullName evidence="1">Uncharacterized protein</fullName>
    </submittedName>
</protein>
<name>A0ACA9YC43_9ASCO</name>
<evidence type="ECO:0000313" key="1">
    <source>
        <dbReference type="EMBL" id="CAH6722522.1"/>
    </source>
</evidence>
<dbReference type="Proteomes" id="UP001152531">
    <property type="component" value="Unassembled WGS sequence"/>
</dbReference>
<reference evidence="1" key="1">
    <citation type="submission" date="2022-06" db="EMBL/GenBank/DDBJ databases">
        <authorList>
            <person name="Legras J.-L."/>
            <person name="Devillers H."/>
            <person name="Grondin C."/>
        </authorList>
    </citation>
    <scope>NUCLEOTIDE SEQUENCE</scope>
    <source>
        <strain evidence="1">CLIB 1444</strain>
    </source>
</reference>
<comment type="caution">
    <text evidence="1">The sequence shown here is derived from an EMBL/GenBank/DDBJ whole genome shotgun (WGS) entry which is preliminary data.</text>
</comment>
<organism evidence="1 2">
    <name type="scientific">[Candida] jaroonii</name>
    <dbReference type="NCBI Taxonomy" id="467808"/>
    <lineage>
        <taxon>Eukaryota</taxon>
        <taxon>Fungi</taxon>
        <taxon>Dikarya</taxon>
        <taxon>Ascomycota</taxon>
        <taxon>Saccharomycotina</taxon>
        <taxon>Pichiomycetes</taxon>
        <taxon>Debaryomycetaceae</taxon>
        <taxon>Yamadazyma</taxon>
    </lineage>
</organism>
<gene>
    <name evidence="1" type="ORF">CLIB1444_10S00320</name>
</gene>
<dbReference type="EMBL" id="CALSDN010000010">
    <property type="protein sequence ID" value="CAH6722522.1"/>
    <property type="molecule type" value="Genomic_DNA"/>
</dbReference>
<keyword evidence="2" id="KW-1185">Reference proteome</keyword>
<sequence length="355" mass="41370">MALCSVIFNKSVKRQCNSNSNPNTKRVCLSNYRFPTSADSINQSGKSCNKLFDSSDEFDDENSEDEQLCYKLNQIKAKRRASSRISFSSNPNLELSKLISKYSDDEDEIYSDSKFNSEFTYKHLDNTDEKDFESVNNNCNRRSSIKDDFKIIQVPKSDKLARSRCFEYLIGAIDEAWARYCDATSIVEDEVFYSDENDNVKNNSNNIILNNRNCYLKKVSFKDNEVYDDDDDHYSKKGSDDDKSLIDNYSINSTDNTDYSDNFAKSLKRHRNRINSINSNSNEGNQFKILKDRLTKSKYFLQDLVDSENFEDITNFWNKWDLIKYSTIELVEDDDDDEVIESTIDELENGRYFVN</sequence>
<evidence type="ECO:0000313" key="2">
    <source>
        <dbReference type="Proteomes" id="UP001152531"/>
    </source>
</evidence>
<proteinExistence type="predicted"/>
<accession>A0ACA9YC43</accession>